<protein>
    <submittedName>
        <fullName evidence="3">Outer membrane protein PgaA</fullName>
    </submittedName>
</protein>
<proteinExistence type="predicted"/>
<feature type="signal peptide" evidence="1">
    <location>
        <begin position="1"/>
        <end position="36"/>
    </location>
</feature>
<dbReference type="RefSeq" id="WP_208612522.1">
    <property type="nucleotide sequence ID" value="NZ_CAWNGD010000084.1"/>
</dbReference>
<dbReference type="STRING" id="351656.Xvie_01146"/>
<dbReference type="GO" id="GO:1901515">
    <property type="term" value="F:poly-beta-1,6-N-acetyl-D-glucosamine transmembrane transporter activity"/>
    <property type="evidence" value="ECO:0007669"/>
    <property type="project" value="InterPro"/>
</dbReference>
<keyword evidence="4" id="KW-1185">Reference proteome</keyword>
<sequence>MSYLYFRPIGFHRYRCKLLSLFISLGCLITTESAHADYDALIQQARNGNTDPMLEYIREEEKRQRLSSSRIADWLQVASWAGDDNEVISLWQRYRSVTLPARGISAVARAYRNQRQWSQAIQLWRTALILDQQNIGKQNSDIKTGLIMTLADAKQDQEARRLAKDLLLHQPSAANYRLMAYVDQAAGRTWDAMQMLSTAHERFPNNKEVVQDYLISLKNNRVSGSAWHLGQQHSTQLTTEQLRRLETDAAAELVRLSMIPNRSEKERFDIADKAIARYEDMLNQWHNLTDAQQDYQRARIDRLGALLSRHWMQEVINEYLILQEQAKQKKSLPVPEYAQKWAAAAYLNLRQPEKARDILRSLNYSSMNHSSISYPNENTLPFGKISRPNIPPEDDMVLFYADVESEHLDAAQQLAVNIKQRNPYMLNVFGSPIRIPNDDWLQGQQFLAESAQLRENLPEAEKRFTHLARTAPGNQKLRIDLAAIWLDRGWARRAESELKQIEGLDHRNLSLEVQQGYTALALQEWHQMDLLADDVITRAPENMLAKRFNRLRNVHHMSELRIKINQGINSDSPKSGKHSSDIDAVFYSPPLDDNWRLFAGGAYNRSQFPESRGINRDLRGGVEWRSRDFWLESEVSARNYHHGSKIGLRVAGWHDFNDQWRLGGSVERLARNTPLHALSNNIHANGGQIYARWRYSERSQWTARFAPSFFSDGNHRFEYGIDGLQRLYTTPYLKLDAKLELGTAHNTQQNTPYFNPRSDFTFFPALEADHIMYRHYQTVWSQQAVAGIGQYWQQGYGSGLITMVGYGQRIKWNDVIDAGVRITLDKRPYDGKRESNLQATFDLIYRF</sequence>
<accession>A0A1Y2SHE4</accession>
<evidence type="ECO:0000313" key="3">
    <source>
        <dbReference type="EMBL" id="OTA17301.1"/>
    </source>
</evidence>
<feature type="domain" description="PgaA membrane beta barrel" evidence="2">
    <location>
        <begin position="554"/>
        <end position="847"/>
    </location>
</feature>
<dbReference type="AlphaFoldDB" id="A0A1Y2SHE4"/>
<dbReference type="InterPro" id="IPR023870">
    <property type="entry name" value="PGA_export_porin_PgaA"/>
</dbReference>
<evidence type="ECO:0000259" key="2">
    <source>
        <dbReference type="Pfam" id="PF21197"/>
    </source>
</evidence>
<dbReference type="InterPro" id="IPR011990">
    <property type="entry name" value="TPR-like_helical_dom_sf"/>
</dbReference>
<name>A0A1Y2SHE4_9GAMM</name>
<dbReference type="SUPFAM" id="SSF48452">
    <property type="entry name" value="TPR-like"/>
    <property type="match status" value="1"/>
</dbReference>
<dbReference type="Proteomes" id="UP000194350">
    <property type="component" value="Unassembled WGS sequence"/>
</dbReference>
<keyword evidence="1" id="KW-0732">Signal</keyword>
<evidence type="ECO:0000313" key="4">
    <source>
        <dbReference type="Proteomes" id="UP000194350"/>
    </source>
</evidence>
<dbReference type="NCBIfam" id="TIGR03939">
    <property type="entry name" value="PGA_TPR_OMP"/>
    <property type="match status" value="1"/>
</dbReference>
<dbReference type="NCBIfam" id="NF007468">
    <property type="entry name" value="PRK10049.1"/>
    <property type="match status" value="1"/>
</dbReference>
<gene>
    <name evidence="3" type="ORF">Xvie_01146</name>
</gene>
<reference evidence="3 4" key="1">
    <citation type="submission" date="2016-10" db="EMBL/GenBank/DDBJ databases">
        <title>Systematic genetic and metabolomic analysis of Xenorhabdus and Photorhabdus spp., highlights the requirements for a dual symbiotic and pathogenic life style.</title>
        <authorList>
            <person name="Tobias N.J."/>
            <person name="Wolff H."/>
            <person name="Djahanschiri B."/>
            <person name="Pidot S.J."/>
            <person name="Stinear T.P."/>
            <person name="Ebersberger I."/>
            <person name="Bode H.B."/>
        </authorList>
    </citation>
    <scope>NUCLEOTIDE SEQUENCE [LARGE SCALE GENOMIC DNA]</scope>
    <source>
        <strain evidence="3 4">DSM 22392</strain>
    </source>
</reference>
<dbReference type="InterPro" id="IPR049003">
    <property type="entry name" value="PgaA_barrel"/>
</dbReference>
<dbReference type="Pfam" id="PF21197">
    <property type="entry name" value="PgaA_barrel"/>
    <property type="match status" value="1"/>
</dbReference>
<evidence type="ECO:0000256" key="1">
    <source>
        <dbReference type="SAM" id="SignalP"/>
    </source>
</evidence>
<dbReference type="EMBL" id="MUBJ01000004">
    <property type="protein sequence ID" value="OTA17301.1"/>
    <property type="molecule type" value="Genomic_DNA"/>
</dbReference>
<dbReference type="Gene3D" id="1.25.40.10">
    <property type="entry name" value="Tetratricopeptide repeat domain"/>
    <property type="match status" value="1"/>
</dbReference>
<organism evidence="3 4">
    <name type="scientific">Xenorhabdus vietnamensis</name>
    <dbReference type="NCBI Taxonomy" id="351656"/>
    <lineage>
        <taxon>Bacteria</taxon>
        <taxon>Pseudomonadati</taxon>
        <taxon>Pseudomonadota</taxon>
        <taxon>Gammaproteobacteria</taxon>
        <taxon>Enterobacterales</taxon>
        <taxon>Morganellaceae</taxon>
        <taxon>Xenorhabdus</taxon>
    </lineage>
</organism>
<comment type="caution">
    <text evidence="3">The sequence shown here is derived from an EMBL/GenBank/DDBJ whole genome shotgun (WGS) entry which is preliminary data.</text>
</comment>
<feature type="chain" id="PRO_5012982998" evidence="1">
    <location>
        <begin position="37"/>
        <end position="847"/>
    </location>
</feature>